<feature type="compositionally biased region" description="Acidic residues" evidence="4">
    <location>
        <begin position="11"/>
        <end position="20"/>
    </location>
</feature>
<dbReference type="InterPro" id="IPR016149">
    <property type="entry name" value="Casein_kin_II_reg-sub_N"/>
</dbReference>
<comment type="caution">
    <text evidence="5">The sequence shown here is derived from an EMBL/GenBank/DDBJ whole genome shotgun (WGS) entry which is preliminary data.</text>
</comment>
<comment type="subunit">
    <text evidence="3">Tetramer of two alpha and two beta subunits.</text>
</comment>
<dbReference type="PRINTS" id="PR00472">
    <property type="entry name" value="CASNKINASEII"/>
</dbReference>
<feature type="compositionally biased region" description="Polar residues" evidence="4">
    <location>
        <begin position="232"/>
        <end position="253"/>
    </location>
</feature>
<comment type="function">
    <text evidence="2 3">Regulatory subunit of casein kinase II/CK2. As part of the kinase complex regulates the basal catalytic activity of the alpha subunit a constitutively active serine/threonine-protein kinase that phosphorylates a large number of substrates containing acidic residues C-terminal to the phosphorylated serine or threonine.</text>
</comment>
<evidence type="ECO:0000256" key="3">
    <source>
        <dbReference type="RuleBase" id="RU361268"/>
    </source>
</evidence>
<reference evidence="5 6" key="1">
    <citation type="submission" date="2023-04" db="EMBL/GenBank/DDBJ databases">
        <title>Genome of Basidiobolus ranarum AG-B5.</title>
        <authorList>
            <person name="Stajich J.E."/>
            <person name="Carter-House D."/>
            <person name="Gryganskyi A."/>
        </authorList>
    </citation>
    <scope>NUCLEOTIDE SEQUENCE [LARGE SCALE GENOMIC DNA]</scope>
    <source>
        <strain evidence="5 6">AG-B5</strain>
    </source>
</reference>
<dbReference type="InterPro" id="IPR000704">
    <property type="entry name" value="Casein_kinase_II_reg-sub"/>
</dbReference>
<feature type="region of interest" description="Disordered" evidence="4">
    <location>
        <begin position="1"/>
        <end position="26"/>
    </location>
</feature>
<sequence>MEEQGRNDNQTPEEVEEEFSESSSTHDSEEMLSWISWYCSLVGNDFFCEIAEEFIEDDFNLTGIKPLVPLYSEAMEMILDIEPESEESDKGEGIVESSAERLYGLIHQRFILTRQGMNQMVEKYERADFGLCPRYYCNGMPVLPVGRSDNLGMETVKLYCPSCADIYAPADPKYHHIDGAFFGTTFAHLFLQLMYPDVYQRYTTTTYQPKIFGFKINEKSKSGLHVSWLRSHPNQQRHANNQSKGNSSLYRSY</sequence>
<proteinExistence type="inferred from homology"/>
<name>A0ABR2WQV9_9FUNG</name>
<dbReference type="Proteomes" id="UP001479436">
    <property type="component" value="Unassembled WGS sequence"/>
</dbReference>
<dbReference type="InterPro" id="IPR035991">
    <property type="entry name" value="Casein_kinase_II_beta-like"/>
</dbReference>
<dbReference type="SUPFAM" id="SSF57798">
    <property type="entry name" value="Casein kinase II beta subunit"/>
    <property type="match status" value="1"/>
</dbReference>
<keyword evidence="6" id="KW-1185">Reference proteome</keyword>
<evidence type="ECO:0000313" key="6">
    <source>
        <dbReference type="Proteomes" id="UP001479436"/>
    </source>
</evidence>
<feature type="region of interest" description="Disordered" evidence="4">
    <location>
        <begin position="231"/>
        <end position="253"/>
    </location>
</feature>
<dbReference type="Pfam" id="PF01214">
    <property type="entry name" value="CK_II_beta"/>
    <property type="match status" value="1"/>
</dbReference>
<dbReference type="SMART" id="SM01085">
    <property type="entry name" value="CK_II_beta"/>
    <property type="match status" value="1"/>
</dbReference>
<dbReference type="PROSITE" id="PS01101">
    <property type="entry name" value="CK2_BETA"/>
    <property type="match status" value="1"/>
</dbReference>
<dbReference type="PANTHER" id="PTHR11740">
    <property type="entry name" value="CASEIN KINASE II SUBUNIT BETA"/>
    <property type="match status" value="1"/>
</dbReference>
<protein>
    <recommendedName>
        <fullName evidence="3">Casein kinase II subunit beta</fullName>
        <shortName evidence="3">CK II beta</shortName>
    </recommendedName>
</protein>
<evidence type="ECO:0000313" key="5">
    <source>
        <dbReference type="EMBL" id="KAK9763902.1"/>
    </source>
</evidence>
<dbReference type="Gene3D" id="2.20.25.20">
    <property type="match status" value="1"/>
</dbReference>
<dbReference type="EMBL" id="JASJQH010000534">
    <property type="protein sequence ID" value="KAK9763902.1"/>
    <property type="molecule type" value="Genomic_DNA"/>
</dbReference>
<evidence type="ECO:0000256" key="4">
    <source>
        <dbReference type="SAM" id="MobiDB-lite"/>
    </source>
</evidence>
<comment type="similarity">
    <text evidence="1 3">Belongs to the casein kinase 2 subunit beta family.</text>
</comment>
<evidence type="ECO:0000256" key="2">
    <source>
        <dbReference type="ARBA" id="ARBA00045899"/>
    </source>
</evidence>
<accession>A0ABR2WQV9</accession>
<evidence type="ECO:0000256" key="1">
    <source>
        <dbReference type="ARBA" id="ARBA00006941"/>
    </source>
</evidence>
<dbReference type="PANTHER" id="PTHR11740:SF0">
    <property type="entry name" value="CASEIN KINASE II SUBUNIT BETA"/>
    <property type="match status" value="1"/>
</dbReference>
<dbReference type="Gene3D" id="1.10.1820.10">
    <property type="entry name" value="protein kinase ck2 holoenzyme, chain C, domain 1"/>
    <property type="match status" value="1"/>
</dbReference>
<organism evidence="5 6">
    <name type="scientific">Basidiobolus ranarum</name>
    <dbReference type="NCBI Taxonomy" id="34480"/>
    <lineage>
        <taxon>Eukaryota</taxon>
        <taxon>Fungi</taxon>
        <taxon>Fungi incertae sedis</taxon>
        <taxon>Zoopagomycota</taxon>
        <taxon>Entomophthoromycotina</taxon>
        <taxon>Basidiobolomycetes</taxon>
        <taxon>Basidiobolales</taxon>
        <taxon>Basidiobolaceae</taxon>
        <taxon>Basidiobolus</taxon>
    </lineage>
</organism>
<gene>
    <name evidence="5" type="primary">CKB1_2</name>
    <name evidence="5" type="ORF">K7432_009041</name>
</gene>